<gene>
    <name evidence="2" type="ORF">BDV96DRAFT_555779</name>
</gene>
<evidence type="ECO:0000259" key="1">
    <source>
        <dbReference type="Pfam" id="PF06985"/>
    </source>
</evidence>
<dbReference type="InterPro" id="IPR052895">
    <property type="entry name" value="HetReg/Transcr_Mod"/>
</dbReference>
<dbReference type="Proteomes" id="UP000799770">
    <property type="component" value="Unassembled WGS sequence"/>
</dbReference>
<reference evidence="2" key="1">
    <citation type="journal article" date="2020" name="Stud. Mycol.">
        <title>101 Dothideomycetes genomes: a test case for predicting lifestyles and emergence of pathogens.</title>
        <authorList>
            <person name="Haridas S."/>
            <person name="Albert R."/>
            <person name="Binder M."/>
            <person name="Bloem J."/>
            <person name="Labutti K."/>
            <person name="Salamov A."/>
            <person name="Andreopoulos B."/>
            <person name="Baker S."/>
            <person name="Barry K."/>
            <person name="Bills G."/>
            <person name="Bluhm B."/>
            <person name="Cannon C."/>
            <person name="Castanera R."/>
            <person name="Culley D."/>
            <person name="Daum C."/>
            <person name="Ezra D."/>
            <person name="Gonzalez J."/>
            <person name="Henrissat B."/>
            <person name="Kuo A."/>
            <person name="Liang C."/>
            <person name="Lipzen A."/>
            <person name="Lutzoni F."/>
            <person name="Magnuson J."/>
            <person name="Mondo S."/>
            <person name="Nolan M."/>
            <person name="Ohm R."/>
            <person name="Pangilinan J."/>
            <person name="Park H.-J."/>
            <person name="Ramirez L."/>
            <person name="Alfaro M."/>
            <person name="Sun H."/>
            <person name="Tritt A."/>
            <person name="Yoshinaga Y."/>
            <person name="Zwiers L.-H."/>
            <person name="Turgeon B."/>
            <person name="Goodwin S."/>
            <person name="Spatafora J."/>
            <person name="Crous P."/>
            <person name="Grigoriev I."/>
        </authorList>
    </citation>
    <scope>NUCLEOTIDE SEQUENCE</scope>
    <source>
        <strain evidence="2">CBS 627.86</strain>
    </source>
</reference>
<dbReference type="PANTHER" id="PTHR24148">
    <property type="entry name" value="ANKYRIN REPEAT DOMAIN-CONTAINING PROTEIN 39 HOMOLOG-RELATED"/>
    <property type="match status" value="1"/>
</dbReference>
<evidence type="ECO:0000313" key="2">
    <source>
        <dbReference type="EMBL" id="KAF2108930.1"/>
    </source>
</evidence>
<name>A0A6A5YPL3_9PLEO</name>
<keyword evidence="3" id="KW-1185">Reference proteome</keyword>
<dbReference type="Pfam" id="PF06985">
    <property type="entry name" value="HET"/>
    <property type="match status" value="1"/>
</dbReference>
<proteinExistence type="predicted"/>
<dbReference type="Pfam" id="PF26639">
    <property type="entry name" value="Het-6_barrel"/>
    <property type="match status" value="1"/>
</dbReference>
<organism evidence="2 3">
    <name type="scientific">Lophiotrema nucula</name>
    <dbReference type="NCBI Taxonomy" id="690887"/>
    <lineage>
        <taxon>Eukaryota</taxon>
        <taxon>Fungi</taxon>
        <taxon>Dikarya</taxon>
        <taxon>Ascomycota</taxon>
        <taxon>Pezizomycotina</taxon>
        <taxon>Dothideomycetes</taxon>
        <taxon>Pleosporomycetidae</taxon>
        <taxon>Pleosporales</taxon>
        <taxon>Lophiotremataceae</taxon>
        <taxon>Lophiotrema</taxon>
    </lineage>
</organism>
<dbReference type="EMBL" id="ML977345">
    <property type="protein sequence ID" value="KAF2108930.1"/>
    <property type="molecule type" value="Genomic_DNA"/>
</dbReference>
<dbReference type="AlphaFoldDB" id="A0A6A5YPL3"/>
<accession>A0A6A5YPL3</accession>
<dbReference type="InterPro" id="IPR010730">
    <property type="entry name" value="HET"/>
</dbReference>
<feature type="domain" description="Heterokaryon incompatibility" evidence="1">
    <location>
        <begin position="67"/>
        <end position="211"/>
    </location>
</feature>
<protein>
    <submittedName>
        <fullName evidence="2">Heterokaryon incompatibility protein-domain-containing protein</fullName>
    </submittedName>
</protein>
<sequence>MPERNLDSVYTGLQLDQTKRELRLLHFTFPEKDSGIQAIADTEPLHVILEKVSLDDKATPDKAASEFIALSYVWGDADDQREIYVNGHAIWITRNLDSALRAYARIYLNMASRDPEKTEDILPLWADGICIDQGSKDERGHQVSLMLSIYAAASFVFVWLGEGNVTTRLAIKLLKELAHPSDHFDAKRVQWQALFQFLQNPWFTRLWVVQEFAAARPLSILMWCGYDWILPSFLCRTVKRLLHVVHIDPLSELTRAVYTTNVIDNLLAIDQIFFVRGLHHSRRWAVPSIIKLCILISTSQRSSCTVPHDVIYALLGLAEKSKSIPELYPNYRLSIGTLFAEFFKTAVESTGALTLLSYVKHDLQTTMPSWVPNWNDKRSDIPARLVSFKTELSGDHDSVCTDLFSASHATVANCRFTPKLTICLCDGILVESVSRLYGDRLVGVEFTSEEICSWIERIGAALTHIWRALHPYKQEGFLEALWRTMLADQVTLDRKTHCPAPKSCRHIFDIIWNRSNNGHEENDRLLSNEYFLPVLQAVASSCRFRTLYGTASGRVGLGPPYTQQGDMVCVLFGGSVPYLLHDRKNGSHSFVGETYVHGIMRGEGLYDVNGKHKATQCFILT</sequence>
<evidence type="ECO:0000313" key="3">
    <source>
        <dbReference type="Proteomes" id="UP000799770"/>
    </source>
</evidence>
<dbReference type="OrthoDB" id="5386682at2759"/>
<dbReference type="PANTHER" id="PTHR24148:SF64">
    <property type="entry name" value="HETEROKARYON INCOMPATIBILITY DOMAIN-CONTAINING PROTEIN"/>
    <property type="match status" value="1"/>
</dbReference>